<dbReference type="Proteomes" id="UP000266615">
    <property type="component" value="Unassembled WGS sequence"/>
</dbReference>
<dbReference type="SUPFAM" id="SSF56281">
    <property type="entry name" value="Metallo-hydrolase/oxidoreductase"/>
    <property type="match status" value="1"/>
</dbReference>
<dbReference type="InterPro" id="IPR036866">
    <property type="entry name" value="RibonucZ/Hydroxyglut_hydro"/>
</dbReference>
<dbReference type="InterPro" id="IPR001279">
    <property type="entry name" value="Metallo-B-lactamas"/>
</dbReference>
<dbReference type="CDD" id="cd07716">
    <property type="entry name" value="RNaseZ_short-form-like_MBL-fold"/>
    <property type="match status" value="1"/>
</dbReference>
<comment type="caution">
    <text evidence="2">The sequence shown here is derived from an EMBL/GenBank/DDBJ whole genome shotgun (WGS) entry which is preliminary data.</text>
</comment>
<keyword evidence="2" id="KW-0378">Hydrolase</keyword>
<dbReference type="Gene3D" id="3.60.15.10">
    <property type="entry name" value="Ribonuclease Z/Hydroxyacylglutathione hydrolase-like"/>
    <property type="match status" value="1"/>
</dbReference>
<evidence type="ECO:0000313" key="2">
    <source>
        <dbReference type="EMBL" id="RJN31023.1"/>
    </source>
</evidence>
<evidence type="ECO:0000313" key="3">
    <source>
        <dbReference type="Proteomes" id="UP000266615"/>
    </source>
</evidence>
<dbReference type="AlphaFoldDB" id="A0A3A4EYU7"/>
<reference evidence="2 3" key="1">
    <citation type="submission" date="2018-09" db="EMBL/GenBank/DDBJ databases">
        <title>Nesterenkonia natronophila sp. nov., an alkaliphilic actinobacteriume isolated from a soda lake, and emended description of the genus Nesterenkonia.</title>
        <authorList>
            <person name="Menes R.J."/>
            <person name="Iriarte A."/>
        </authorList>
    </citation>
    <scope>NUCLEOTIDE SEQUENCE [LARGE SCALE GENOMIC DNA]</scope>
    <source>
        <strain evidence="2 3">M8</strain>
    </source>
</reference>
<keyword evidence="3" id="KW-1185">Reference proteome</keyword>
<gene>
    <name evidence="2" type="ORF">D3250_09090</name>
</gene>
<dbReference type="EMBL" id="QYZP01000003">
    <property type="protein sequence ID" value="RJN31023.1"/>
    <property type="molecule type" value="Genomic_DNA"/>
</dbReference>
<proteinExistence type="predicted"/>
<evidence type="ECO:0000259" key="1">
    <source>
        <dbReference type="Pfam" id="PF12706"/>
    </source>
</evidence>
<sequence length="261" mass="28058">MKLTIIGCSGSFPGPHSSASCYLVSQEYQGRTWRIALDLGSGALGPLQRHIALEDLDAVCLSHLHPDHYMDLTGLHIAVKWRPGGWPAARIPVHGPAGTDVRIAAAHGIDPIPGMHPEFEFHDWTPERPTTIGPFTVTPITVRHPVEEPYALRIEAPAEQGGTRVLTYSGDTDSCPGLVEAARGSDVFLCEAAYQDGRDDEIEGIHLNGDRAGAAAAEADVGRLLLTHLPAWTDAQVVREHAARRYSGNIAVAADGVTYQI</sequence>
<dbReference type="PANTHER" id="PTHR46018">
    <property type="entry name" value="ZINC PHOSPHODIESTERASE ELAC PROTEIN 1"/>
    <property type="match status" value="1"/>
</dbReference>
<name>A0A3A4EYU7_9MICC</name>
<dbReference type="RefSeq" id="WP_119903089.1">
    <property type="nucleotide sequence ID" value="NZ_QYZP01000003.1"/>
</dbReference>
<dbReference type="PROSITE" id="PS51257">
    <property type="entry name" value="PROKAR_LIPOPROTEIN"/>
    <property type="match status" value="1"/>
</dbReference>
<dbReference type="GO" id="GO:0042781">
    <property type="term" value="F:3'-tRNA processing endoribonuclease activity"/>
    <property type="evidence" value="ECO:0007669"/>
    <property type="project" value="TreeGrafter"/>
</dbReference>
<dbReference type="PANTHER" id="PTHR46018:SF4">
    <property type="entry name" value="METALLO-HYDROLASE YHFI-RELATED"/>
    <property type="match status" value="1"/>
</dbReference>
<accession>A0A3A4EYU7</accession>
<feature type="domain" description="Metallo-beta-lactamase" evidence="1">
    <location>
        <begin position="45"/>
        <end position="228"/>
    </location>
</feature>
<dbReference type="OrthoDB" id="9800940at2"/>
<dbReference type="Pfam" id="PF12706">
    <property type="entry name" value="Lactamase_B_2"/>
    <property type="match status" value="1"/>
</dbReference>
<organism evidence="2 3">
    <name type="scientific">Nesterenkonia natronophila</name>
    <dbReference type="NCBI Taxonomy" id="2174932"/>
    <lineage>
        <taxon>Bacteria</taxon>
        <taxon>Bacillati</taxon>
        <taxon>Actinomycetota</taxon>
        <taxon>Actinomycetes</taxon>
        <taxon>Micrococcales</taxon>
        <taxon>Micrococcaceae</taxon>
        <taxon>Nesterenkonia</taxon>
    </lineage>
</organism>
<protein>
    <submittedName>
        <fullName evidence="2">MBL fold metallo-hydrolase</fullName>
    </submittedName>
</protein>